<name>T1H201_MEGSC</name>
<dbReference type="GO" id="GO:0005829">
    <property type="term" value="C:cytosol"/>
    <property type="evidence" value="ECO:0007669"/>
    <property type="project" value="TreeGrafter"/>
</dbReference>
<evidence type="ECO:0000313" key="2">
    <source>
        <dbReference type="EnsemblMetazoa" id="MESCA010229-PA"/>
    </source>
</evidence>
<dbReference type="GO" id="GO:0046540">
    <property type="term" value="C:U4/U6 x U5 tri-snRNP complex"/>
    <property type="evidence" value="ECO:0007669"/>
    <property type="project" value="TreeGrafter"/>
</dbReference>
<dbReference type="HOGENOM" id="CLU_1307597_0_0_1"/>
<dbReference type="PANTHER" id="PTHR42908:SF6">
    <property type="entry name" value="116 KDA U5 SMALL NUCLEAR RIBONUCLEOPROTEIN COMPONENT"/>
    <property type="match status" value="1"/>
</dbReference>
<dbReference type="FunFam" id="3.90.1430.10:FF:000001">
    <property type="entry name" value="116 kDa U5 small nuclear ribonucleoprotein component"/>
    <property type="match status" value="1"/>
</dbReference>
<dbReference type="GO" id="GO:0030623">
    <property type="term" value="F:U5 snRNA binding"/>
    <property type="evidence" value="ECO:0007669"/>
    <property type="project" value="TreeGrafter"/>
</dbReference>
<dbReference type="GO" id="GO:0003924">
    <property type="term" value="F:GTPase activity"/>
    <property type="evidence" value="ECO:0007669"/>
    <property type="project" value="TreeGrafter"/>
</dbReference>
<dbReference type="AlphaFoldDB" id="T1H201"/>
<reference evidence="2" key="2">
    <citation type="submission" date="2015-06" db="UniProtKB">
        <authorList>
            <consortium name="EnsemblMetazoa"/>
        </authorList>
    </citation>
    <scope>IDENTIFICATION</scope>
</reference>
<dbReference type="InterPro" id="IPR027417">
    <property type="entry name" value="P-loop_NTPase"/>
</dbReference>
<keyword evidence="1" id="KW-0472">Membrane</keyword>
<protein>
    <submittedName>
        <fullName evidence="2">Uncharacterized protein</fullName>
    </submittedName>
</protein>
<dbReference type="EnsemblMetazoa" id="MESCA010229-RA">
    <property type="protein sequence ID" value="MESCA010229-PA"/>
    <property type="gene ID" value="MESCA010229"/>
</dbReference>
<organism evidence="2 3">
    <name type="scientific">Megaselia scalaris</name>
    <name type="common">Humpbacked fly</name>
    <name type="synonym">Phora scalaris</name>
    <dbReference type="NCBI Taxonomy" id="36166"/>
    <lineage>
        <taxon>Eukaryota</taxon>
        <taxon>Metazoa</taxon>
        <taxon>Ecdysozoa</taxon>
        <taxon>Arthropoda</taxon>
        <taxon>Hexapoda</taxon>
        <taxon>Insecta</taxon>
        <taxon>Pterygota</taxon>
        <taxon>Neoptera</taxon>
        <taxon>Endopterygota</taxon>
        <taxon>Diptera</taxon>
        <taxon>Brachycera</taxon>
        <taxon>Muscomorpha</taxon>
        <taxon>Platypezoidea</taxon>
        <taxon>Phoridae</taxon>
        <taxon>Megaseliini</taxon>
        <taxon>Megaselia</taxon>
    </lineage>
</organism>
<evidence type="ECO:0000313" key="3">
    <source>
        <dbReference type="Proteomes" id="UP000015102"/>
    </source>
</evidence>
<feature type="transmembrane region" description="Helical" evidence="1">
    <location>
        <begin position="15"/>
        <end position="36"/>
    </location>
</feature>
<keyword evidence="1" id="KW-0812">Transmembrane</keyword>
<accession>T1H201</accession>
<evidence type="ECO:0000256" key="1">
    <source>
        <dbReference type="SAM" id="Phobius"/>
    </source>
</evidence>
<dbReference type="GO" id="GO:0000398">
    <property type="term" value="P:mRNA splicing, via spliceosome"/>
    <property type="evidence" value="ECO:0007669"/>
    <property type="project" value="TreeGrafter"/>
</dbReference>
<dbReference type="OMA" id="NDMAQCN"/>
<keyword evidence="1" id="KW-1133">Transmembrane helix</keyword>
<dbReference type="Gene3D" id="2.40.30.10">
    <property type="entry name" value="Translation factors"/>
    <property type="match status" value="1"/>
</dbReference>
<keyword evidence="3" id="KW-1185">Reference proteome</keyword>
<dbReference type="Proteomes" id="UP000015102">
    <property type="component" value="Unassembled WGS sequence"/>
</dbReference>
<dbReference type="EMBL" id="CAQQ02380050">
    <property type="status" value="NOT_ANNOTATED_CDS"/>
    <property type="molecule type" value="Genomic_DNA"/>
</dbReference>
<dbReference type="GO" id="GO:0071007">
    <property type="term" value="C:U2-type catalytic step 2 spliceosome"/>
    <property type="evidence" value="ECO:0007669"/>
    <property type="project" value="TreeGrafter"/>
</dbReference>
<dbReference type="PANTHER" id="PTHR42908">
    <property type="entry name" value="TRANSLATION ELONGATION FACTOR-RELATED"/>
    <property type="match status" value="1"/>
</dbReference>
<proteinExistence type="predicted"/>
<sequence length="211" mass="24074">NSLLSTFTNGDENSIVSPLLGNVCFASSLFGFCFTLKSFAKLYADTYEGVNYVEFAKHLWGDVYFHSKSRKFTKKQPHSTANRSFIEFILEPMYKLIAQVVGDVDTTLLDTLAELDIRVSKEELKMNIRPLLRIVCNRFMGDFSGFVDMCVEHIKSPFDNAETKTNHIYTGPKEGILFNDMAQCNQNGVLMVHSSKMYPTEDCTFFQSYEQ</sequence>
<reference evidence="3" key="1">
    <citation type="submission" date="2013-02" db="EMBL/GenBank/DDBJ databases">
        <authorList>
            <person name="Hughes D."/>
        </authorList>
    </citation>
    <scope>NUCLEOTIDE SEQUENCE</scope>
    <source>
        <strain>Durham</strain>
        <strain evidence="3">NC isolate 2 -- Noor lab</strain>
    </source>
</reference>
<dbReference type="Gene3D" id="3.90.1430.10">
    <property type="entry name" value="Yeast translation eEF2 (G' domain)"/>
    <property type="match status" value="1"/>
</dbReference>
<dbReference type="SUPFAM" id="SSF52540">
    <property type="entry name" value="P-loop containing nucleoside triphosphate hydrolases"/>
    <property type="match status" value="1"/>
</dbReference>
<dbReference type="STRING" id="36166.T1H201"/>